<organism evidence="6 7">
    <name type="scientific">Edaphochlamys debaryana</name>
    <dbReference type="NCBI Taxonomy" id="47281"/>
    <lineage>
        <taxon>Eukaryota</taxon>
        <taxon>Viridiplantae</taxon>
        <taxon>Chlorophyta</taxon>
        <taxon>core chlorophytes</taxon>
        <taxon>Chlorophyceae</taxon>
        <taxon>CS clade</taxon>
        <taxon>Chlamydomonadales</taxon>
        <taxon>Chlamydomonadales incertae sedis</taxon>
        <taxon>Edaphochlamys</taxon>
    </lineage>
</organism>
<comment type="caution">
    <text evidence="6">The sequence shown here is derived from an EMBL/GenBank/DDBJ whole genome shotgun (WGS) entry which is preliminary data.</text>
</comment>
<comment type="similarity">
    <text evidence="1 2">Belongs to the peptidase M14 family.</text>
</comment>
<name>A0A836BW68_9CHLO</name>
<dbReference type="Gene3D" id="3.40.630.10">
    <property type="entry name" value="Zn peptidases"/>
    <property type="match status" value="1"/>
</dbReference>
<dbReference type="Pfam" id="PF00246">
    <property type="entry name" value="Peptidase_M14"/>
    <property type="match status" value="1"/>
</dbReference>
<evidence type="ECO:0000313" key="7">
    <source>
        <dbReference type="Proteomes" id="UP000612055"/>
    </source>
</evidence>
<gene>
    <name evidence="6" type="ORF">HYH03_010853</name>
</gene>
<dbReference type="GO" id="GO:0006518">
    <property type="term" value="P:peptide metabolic process"/>
    <property type="evidence" value="ECO:0007669"/>
    <property type="project" value="TreeGrafter"/>
</dbReference>
<dbReference type="InterPro" id="IPR050753">
    <property type="entry name" value="Peptidase_M14_domain"/>
</dbReference>
<dbReference type="GO" id="GO:0016485">
    <property type="term" value="P:protein processing"/>
    <property type="evidence" value="ECO:0007669"/>
    <property type="project" value="TreeGrafter"/>
</dbReference>
<dbReference type="PRINTS" id="PR00765">
    <property type="entry name" value="CRBOXYPTASEA"/>
</dbReference>
<dbReference type="GO" id="GO:0008270">
    <property type="term" value="F:zinc ion binding"/>
    <property type="evidence" value="ECO:0007669"/>
    <property type="project" value="InterPro"/>
</dbReference>
<feature type="active site" description="Proton donor/acceptor" evidence="2">
    <location>
        <position position="449"/>
    </location>
</feature>
<sequence>MMCLLRCALLLLGFACANAALREGVTLPDNWLELIQQRAASLEREARAAELSNPPPSPRALWGRLRPPPHSPPSPRPPPPARSPRLPPRARPPPRVPKPPPHGPPQQPPPRATTNTASLNFSSLPTHEQLLPFLAGLAVASGGRCKVTSVGKSVLGRDLWAVSIGNASAPHFPDPLNPAVPFPRPNAALIGVMHGDETAHITVLLQLVRELCTDTRDERIQELLGATVVHVLPLMNPDGYSASPRTRLNADGVDLNRDFFSGDFPFRMPTSREASARNPRYNIPSYPEAAYFVLRGGSMRAPESRAVAAWLSGLRPTVSANFHGGALVASHALDACDTKVGGEGSGGLGGGRTLRGRGEARGGALVASHALDACDTKGQVAPCPSPEAPMPSFLANVYARNQAQMVAAWENGETTFDNCTTEGASWYAALGALGDWMHWAQRLHMVTMELHEERSLPDGPALSGLYAPNRPALLRFLEMAHLGFRARLFDAGSGRPLGATTAMDEPDGAWAPTMEASGLLWRSAVPNVPYSGTIVPYDPANPAARYAPITFSYRVLLGWDEAVRRTGLLGLTVPRTFYATAAKRKA</sequence>
<dbReference type="PANTHER" id="PTHR11532">
    <property type="entry name" value="PROTEASE M14 CARBOXYPEPTIDASE"/>
    <property type="match status" value="1"/>
</dbReference>
<dbReference type="SUPFAM" id="SSF53187">
    <property type="entry name" value="Zn-dependent exopeptidases"/>
    <property type="match status" value="1"/>
</dbReference>
<keyword evidence="4" id="KW-0732">Signal</keyword>
<evidence type="ECO:0000256" key="1">
    <source>
        <dbReference type="ARBA" id="ARBA00005988"/>
    </source>
</evidence>
<proteinExistence type="inferred from homology"/>
<feature type="region of interest" description="Disordered" evidence="3">
    <location>
        <begin position="46"/>
        <end position="118"/>
    </location>
</feature>
<feature type="chain" id="PRO_5032907907" description="Peptidase M14 domain-containing protein" evidence="4">
    <location>
        <begin position="20"/>
        <end position="586"/>
    </location>
</feature>
<dbReference type="Proteomes" id="UP000612055">
    <property type="component" value="Unassembled WGS sequence"/>
</dbReference>
<feature type="domain" description="Peptidase M14" evidence="5">
    <location>
        <begin position="123"/>
        <end position="480"/>
    </location>
</feature>
<dbReference type="AlphaFoldDB" id="A0A836BW68"/>
<keyword evidence="7" id="KW-1185">Reference proteome</keyword>
<evidence type="ECO:0000256" key="4">
    <source>
        <dbReference type="SAM" id="SignalP"/>
    </source>
</evidence>
<protein>
    <recommendedName>
        <fullName evidence="5">Peptidase M14 domain-containing protein</fullName>
    </recommendedName>
</protein>
<evidence type="ECO:0000256" key="2">
    <source>
        <dbReference type="PROSITE-ProRule" id="PRU01379"/>
    </source>
</evidence>
<feature type="compositionally biased region" description="Pro residues" evidence="3">
    <location>
        <begin position="66"/>
        <end position="111"/>
    </location>
</feature>
<dbReference type="GO" id="GO:0005615">
    <property type="term" value="C:extracellular space"/>
    <property type="evidence" value="ECO:0007669"/>
    <property type="project" value="TreeGrafter"/>
</dbReference>
<dbReference type="GO" id="GO:0004181">
    <property type="term" value="F:metallocarboxypeptidase activity"/>
    <property type="evidence" value="ECO:0007669"/>
    <property type="project" value="InterPro"/>
</dbReference>
<dbReference type="PROSITE" id="PS52035">
    <property type="entry name" value="PEPTIDASE_M14"/>
    <property type="match status" value="1"/>
</dbReference>
<dbReference type="EMBL" id="JAEHOE010000059">
    <property type="protein sequence ID" value="KAG2490692.1"/>
    <property type="molecule type" value="Genomic_DNA"/>
</dbReference>
<dbReference type="OrthoDB" id="10249045at2759"/>
<evidence type="ECO:0000259" key="5">
    <source>
        <dbReference type="PROSITE" id="PS52035"/>
    </source>
</evidence>
<dbReference type="InterPro" id="IPR000834">
    <property type="entry name" value="Peptidase_M14"/>
</dbReference>
<dbReference type="SMART" id="SM00631">
    <property type="entry name" value="Zn_pept"/>
    <property type="match status" value="1"/>
</dbReference>
<evidence type="ECO:0000256" key="3">
    <source>
        <dbReference type="SAM" id="MobiDB-lite"/>
    </source>
</evidence>
<dbReference type="PANTHER" id="PTHR11532:SF57">
    <property type="entry name" value="CARBOXYPEPTIDASE D, B"/>
    <property type="match status" value="1"/>
</dbReference>
<evidence type="ECO:0000313" key="6">
    <source>
        <dbReference type="EMBL" id="KAG2490692.1"/>
    </source>
</evidence>
<accession>A0A836BW68</accession>
<reference evidence="6" key="1">
    <citation type="journal article" date="2020" name="bioRxiv">
        <title>Comparative genomics of Chlamydomonas.</title>
        <authorList>
            <person name="Craig R.J."/>
            <person name="Hasan A.R."/>
            <person name="Ness R.W."/>
            <person name="Keightley P.D."/>
        </authorList>
    </citation>
    <scope>NUCLEOTIDE SEQUENCE</scope>
    <source>
        <strain evidence="6">CCAP 11/70</strain>
    </source>
</reference>
<feature type="signal peptide" evidence="4">
    <location>
        <begin position="1"/>
        <end position="19"/>
    </location>
</feature>